<proteinExistence type="predicted"/>
<keyword evidence="3" id="KW-1185">Reference proteome</keyword>
<name>A0A151GPJ6_DRECN</name>
<reference evidence="2 3" key="1">
    <citation type="journal article" date="2016" name="Sci. Rep.">
        <title>Insights into Adaptations to a Near-Obligate Nematode Endoparasitic Lifestyle from the Finished Genome of Drechmeria coniospora.</title>
        <authorList>
            <person name="Zhang L."/>
            <person name="Zhou Z."/>
            <person name="Guo Q."/>
            <person name="Fokkens L."/>
            <person name="Miskei M."/>
            <person name="Pocsi I."/>
            <person name="Zhang W."/>
            <person name="Chen M."/>
            <person name="Wang L."/>
            <person name="Sun Y."/>
            <person name="Donzelli B.G."/>
            <person name="Gibson D.M."/>
            <person name="Nelson D.R."/>
            <person name="Luo J.G."/>
            <person name="Rep M."/>
            <person name="Liu H."/>
            <person name="Yang S."/>
            <person name="Wang J."/>
            <person name="Krasnoff S.B."/>
            <person name="Xu Y."/>
            <person name="Molnar I."/>
            <person name="Lin M."/>
        </authorList>
    </citation>
    <scope>NUCLEOTIDE SEQUENCE [LARGE SCALE GENOMIC DNA]</scope>
    <source>
        <strain evidence="2 3">ARSEF 6962</strain>
    </source>
</reference>
<comment type="caution">
    <text evidence="2">The sequence shown here is derived from an EMBL/GenBank/DDBJ whole genome shotgun (WGS) entry which is preliminary data.</text>
</comment>
<gene>
    <name evidence="2" type="ORF">DCS_00161</name>
</gene>
<dbReference type="EMBL" id="LAYC01000001">
    <property type="protein sequence ID" value="KYK59034.1"/>
    <property type="molecule type" value="Genomic_DNA"/>
</dbReference>
<sequence length="177" mass="19357">MSHVSPRCRNGVLDPPQNSKRMLQPQRGTRPKDVGLDRLSANPLRPSTRFSTRGRSSLRLGWTARGHPGTLQGPRPSTRLPRRRRKPHLVYGTVGAVDLDCRLQPPLWPCLLSTASPFLVNVDQWPPASMATSAAAAAAAAGRRMKIVELYGSHLAMAILPPWLSGSVPPERLLNVP</sequence>
<dbReference type="Proteomes" id="UP000076580">
    <property type="component" value="Chromosome 01"/>
</dbReference>
<dbReference type="InParanoid" id="A0A151GPJ6"/>
<protein>
    <submittedName>
        <fullName evidence="2">Uncharacterized protein</fullName>
    </submittedName>
</protein>
<accession>A0A151GPJ6</accession>
<dbReference type="RefSeq" id="XP_040658386.1">
    <property type="nucleotide sequence ID" value="XM_040797503.1"/>
</dbReference>
<organism evidence="2 3">
    <name type="scientific">Drechmeria coniospora</name>
    <name type="common">Nematophagous fungus</name>
    <name type="synonym">Meria coniospora</name>
    <dbReference type="NCBI Taxonomy" id="98403"/>
    <lineage>
        <taxon>Eukaryota</taxon>
        <taxon>Fungi</taxon>
        <taxon>Dikarya</taxon>
        <taxon>Ascomycota</taxon>
        <taxon>Pezizomycotina</taxon>
        <taxon>Sordariomycetes</taxon>
        <taxon>Hypocreomycetidae</taxon>
        <taxon>Hypocreales</taxon>
        <taxon>Ophiocordycipitaceae</taxon>
        <taxon>Drechmeria</taxon>
    </lineage>
</organism>
<feature type="region of interest" description="Disordered" evidence="1">
    <location>
        <begin position="1"/>
        <end position="81"/>
    </location>
</feature>
<dbReference type="GeneID" id="63712804"/>
<evidence type="ECO:0000256" key="1">
    <source>
        <dbReference type="SAM" id="MobiDB-lite"/>
    </source>
</evidence>
<evidence type="ECO:0000313" key="2">
    <source>
        <dbReference type="EMBL" id="KYK59034.1"/>
    </source>
</evidence>
<evidence type="ECO:0000313" key="3">
    <source>
        <dbReference type="Proteomes" id="UP000076580"/>
    </source>
</evidence>
<dbReference type="AlphaFoldDB" id="A0A151GPJ6"/>